<reference evidence="1" key="1">
    <citation type="submission" date="2022-02" db="EMBL/GenBank/DDBJ databases">
        <title>Plant Genome Project.</title>
        <authorList>
            <person name="Zhang R.-G."/>
        </authorList>
    </citation>
    <scope>NUCLEOTIDE SEQUENCE</scope>
    <source>
        <strain evidence="1">AT1</strain>
    </source>
</reference>
<organism evidence="1 2">
    <name type="scientific">Rhododendron molle</name>
    <name type="common">Chinese azalea</name>
    <name type="synonym">Azalea mollis</name>
    <dbReference type="NCBI Taxonomy" id="49168"/>
    <lineage>
        <taxon>Eukaryota</taxon>
        <taxon>Viridiplantae</taxon>
        <taxon>Streptophyta</taxon>
        <taxon>Embryophyta</taxon>
        <taxon>Tracheophyta</taxon>
        <taxon>Spermatophyta</taxon>
        <taxon>Magnoliopsida</taxon>
        <taxon>eudicotyledons</taxon>
        <taxon>Gunneridae</taxon>
        <taxon>Pentapetalae</taxon>
        <taxon>asterids</taxon>
        <taxon>Ericales</taxon>
        <taxon>Ericaceae</taxon>
        <taxon>Ericoideae</taxon>
        <taxon>Rhodoreae</taxon>
        <taxon>Rhododendron</taxon>
    </lineage>
</organism>
<proteinExistence type="predicted"/>
<gene>
    <name evidence="1" type="ORF">RHMOL_Rhmol11G0046600</name>
</gene>
<dbReference type="Proteomes" id="UP001062846">
    <property type="component" value="Chromosome 11"/>
</dbReference>
<name>A0ACC0LPR7_RHOML</name>
<evidence type="ECO:0000313" key="1">
    <source>
        <dbReference type="EMBL" id="KAI8530307.1"/>
    </source>
</evidence>
<dbReference type="EMBL" id="CM046398">
    <property type="protein sequence ID" value="KAI8530307.1"/>
    <property type="molecule type" value="Genomic_DNA"/>
</dbReference>
<keyword evidence="2" id="KW-1185">Reference proteome</keyword>
<evidence type="ECO:0000313" key="2">
    <source>
        <dbReference type="Proteomes" id="UP001062846"/>
    </source>
</evidence>
<sequence>MYQYKPRGGECGNRDSGDEGRLRNEVEALGFRVDNETTDRASAIAGAGVSSNDDGNGNHATGVGNDGDRRTPIPEGRTPVMAGPEDPRVRHLDFRSTVESFVVSGMGSARASSSGSGDDGGDVQSRSPLRDPARGKDPVDVEEASGEVPMERPEFILAVGSSGHDPITKREFMEFVGDDVVAQLLVENPTVVAAVLAAREERQR</sequence>
<accession>A0ACC0LPR7</accession>
<comment type="caution">
    <text evidence="1">The sequence shown here is derived from an EMBL/GenBank/DDBJ whole genome shotgun (WGS) entry which is preliminary data.</text>
</comment>
<protein>
    <submittedName>
        <fullName evidence="1">Uncharacterized protein</fullName>
    </submittedName>
</protein>